<name>A0A6A5V296_9PLEO</name>
<dbReference type="Pfam" id="PF00023">
    <property type="entry name" value="Ank"/>
    <property type="match status" value="1"/>
</dbReference>
<feature type="repeat" description="ANK" evidence="3">
    <location>
        <begin position="68"/>
        <end position="100"/>
    </location>
</feature>
<accession>A0A6A5V296</accession>
<dbReference type="GO" id="GO:0004842">
    <property type="term" value="F:ubiquitin-protein transferase activity"/>
    <property type="evidence" value="ECO:0007669"/>
    <property type="project" value="TreeGrafter"/>
</dbReference>
<feature type="repeat" description="ANK" evidence="3">
    <location>
        <begin position="1"/>
        <end position="31"/>
    </location>
</feature>
<keyword evidence="5" id="KW-1185">Reference proteome</keyword>
<evidence type="ECO:0000256" key="1">
    <source>
        <dbReference type="ARBA" id="ARBA00022737"/>
    </source>
</evidence>
<evidence type="ECO:0000313" key="5">
    <source>
        <dbReference type="Proteomes" id="UP000800036"/>
    </source>
</evidence>
<protein>
    <submittedName>
        <fullName evidence="4">Ankyrin</fullName>
    </submittedName>
</protein>
<feature type="non-terminal residue" evidence="4">
    <location>
        <position position="123"/>
    </location>
</feature>
<dbReference type="SUPFAM" id="SSF48403">
    <property type="entry name" value="Ankyrin repeat"/>
    <property type="match status" value="1"/>
</dbReference>
<feature type="non-terminal residue" evidence="4">
    <location>
        <position position="1"/>
    </location>
</feature>
<sequence>YTPLHVAVELNNIALIEALLDTGASIEARVVSNLATLHIAIYRRDVIAVRVLLGRGADIETRALDVDAVKTPLFTAASNSDIECVKLLIEFGADIHATNEVMRTALHEAAEGDSTDLVQFLLN</sequence>
<keyword evidence="1" id="KW-0677">Repeat</keyword>
<dbReference type="PROSITE" id="PS50088">
    <property type="entry name" value="ANK_REPEAT"/>
    <property type="match status" value="3"/>
</dbReference>
<dbReference type="Pfam" id="PF12796">
    <property type="entry name" value="Ank_2"/>
    <property type="match status" value="1"/>
</dbReference>
<dbReference type="InterPro" id="IPR036770">
    <property type="entry name" value="Ankyrin_rpt-contain_sf"/>
</dbReference>
<evidence type="ECO:0000256" key="3">
    <source>
        <dbReference type="PROSITE-ProRule" id="PRU00023"/>
    </source>
</evidence>
<organism evidence="4 5">
    <name type="scientific">Bimuria novae-zelandiae CBS 107.79</name>
    <dbReference type="NCBI Taxonomy" id="1447943"/>
    <lineage>
        <taxon>Eukaryota</taxon>
        <taxon>Fungi</taxon>
        <taxon>Dikarya</taxon>
        <taxon>Ascomycota</taxon>
        <taxon>Pezizomycotina</taxon>
        <taxon>Dothideomycetes</taxon>
        <taxon>Pleosporomycetidae</taxon>
        <taxon>Pleosporales</taxon>
        <taxon>Massarineae</taxon>
        <taxon>Didymosphaeriaceae</taxon>
        <taxon>Bimuria</taxon>
    </lineage>
</organism>
<dbReference type="Proteomes" id="UP000800036">
    <property type="component" value="Unassembled WGS sequence"/>
</dbReference>
<dbReference type="InterPro" id="IPR002110">
    <property type="entry name" value="Ankyrin_rpt"/>
</dbReference>
<reference evidence="4" key="1">
    <citation type="journal article" date="2020" name="Stud. Mycol.">
        <title>101 Dothideomycetes genomes: a test case for predicting lifestyles and emergence of pathogens.</title>
        <authorList>
            <person name="Haridas S."/>
            <person name="Albert R."/>
            <person name="Binder M."/>
            <person name="Bloem J."/>
            <person name="Labutti K."/>
            <person name="Salamov A."/>
            <person name="Andreopoulos B."/>
            <person name="Baker S."/>
            <person name="Barry K."/>
            <person name="Bills G."/>
            <person name="Bluhm B."/>
            <person name="Cannon C."/>
            <person name="Castanera R."/>
            <person name="Culley D."/>
            <person name="Daum C."/>
            <person name="Ezra D."/>
            <person name="Gonzalez J."/>
            <person name="Henrissat B."/>
            <person name="Kuo A."/>
            <person name="Liang C."/>
            <person name="Lipzen A."/>
            <person name="Lutzoni F."/>
            <person name="Magnuson J."/>
            <person name="Mondo S."/>
            <person name="Nolan M."/>
            <person name="Ohm R."/>
            <person name="Pangilinan J."/>
            <person name="Park H.-J."/>
            <person name="Ramirez L."/>
            <person name="Alfaro M."/>
            <person name="Sun H."/>
            <person name="Tritt A."/>
            <person name="Yoshinaga Y."/>
            <person name="Zwiers L.-H."/>
            <person name="Turgeon B."/>
            <person name="Goodwin S."/>
            <person name="Spatafora J."/>
            <person name="Crous P."/>
            <person name="Grigoriev I."/>
        </authorList>
    </citation>
    <scope>NUCLEOTIDE SEQUENCE</scope>
    <source>
        <strain evidence="4">CBS 107.79</strain>
    </source>
</reference>
<dbReference type="OrthoDB" id="539213at2759"/>
<dbReference type="PANTHER" id="PTHR24171">
    <property type="entry name" value="ANKYRIN REPEAT DOMAIN-CONTAINING PROTEIN 39-RELATED"/>
    <property type="match status" value="1"/>
</dbReference>
<dbReference type="Gene3D" id="1.25.40.20">
    <property type="entry name" value="Ankyrin repeat-containing domain"/>
    <property type="match status" value="2"/>
</dbReference>
<dbReference type="SMART" id="SM00248">
    <property type="entry name" value="ANK"/>
    <property type="match status" value="3"/>
</dbReference>
<dbReference type="GO" id="GO:0085020">
    <property type="term" value="P:protein K6-linked ubiquitination"/>
    <property type="evidence" value="ECO:0007669"/>
    <property type="project" value="TreeGrafter"/>
</dbReference>
<evidence type="ECO:0000256" key="2">
    <source>
        <dbReference type="ARBA" id="ARBA00023043"/>
    </source>
</evidence>
<dbReference type="PANTHER" id="PTHR24171:SF8">
    <property type="entry name" value="BRCA1-ASSOCIATED RING DOMAIN PROTEIN 1"/>
    <property type="match status" value="1"/>
</dbReference>
<dbReference type="EMBL" id="ML976701">
    <property type="protein sequence ID" value="KAF1970379.1"/>
    <property type="molecule type" value="Genomic_DNA"/>
</dbReference>
<feature type="repeat" description="ANK" evidence="3">
    <location>
        <begin position="32"/>
        <end position="64"/>
    </location>
</feature>
<evidence type="ECO:0000313" key="4">
    <source>
        <dbReference type="EMBL" id="KAF1970379.1"/>
    </source>
</evidence>
<proteinExistence type="predicted"/>
<dbReference type="AlphaFoldDB" id="A0A6A5V296"/>
<keyword evidence="2 3" id="KW-0040">ANK repeat</keyword>
<dbReference type="PROSITE" id="PS50297">
    <property type="entry name" value="ANK_REP_REGION"/>
    <property type="match status" value="3"/>
</dbReference>
<gene>
    <name evidence="4" type="ORF">BU23DRAFT_435205</name>
</gene>